<sequence length="67" mass="7799">MKKALQPVDFLEKIDLQRVGLVRNHLVIRVTAPLHYRHLEMPRAAEEVSCLSVHHRILMFPHPTPVN</sequence>
<dbReference type="AlphaFoldDB" id="A0A1U7J7L6"/>
<dbReference type="Proteomes" id="UP000185557">
    <property type="component" value="Unassembled WGS sequence"/>
</dbReference>
<keyword evidence="2" id="KW-1185">Reference proteome</keyword>
<accession>A0A1U7J7L6</accession>
<evidence type="ECO:0000313" key="1">
    <source>
        <dbReference type="EMBL" id="OKH49128.1"/>
    </source>
</evidence>
<gene>
    <name evidence="1" type="ORF">NIES30_08170</name>
</gene>
<protein>
    <submittedName>
        <fullName evidence="1">Uncharacterized protein</fullName>
    </submittedName>
</protein>
<name>A0A1U7J7L6_9CYAN</name>
<evidence type="ECO:0000313" key="2">
    <source>
        <dbReference type="Proteomes" id="UP000185557"/>
    </source>
</evidence>
<organism evidence="1 2">
    <name type="scientific">Phormidium tenue NIES-30</name>
    <dbReference type="NCBI Taxonomy" id="549789"/>
    <lineage>
        <taxon>Bacteria</taxon>
        <taxon>Bacillati</taxon>
        <taxon>Cyanobacteriota</taxon>
        <taxon>Cyanophyceae</taxon>
        <taxon>Oscillatoriophycideae</taxon>
        <taxon>Oscillatoriales</taxon>
        <taxon>Oscillatoriaceae</taxon>
        <taxon>Phormidium</taxon>
    </lineage>
</organism>
<dbReference type="EMBL" id="MRCG01000004">
    <property type="protein sequence ID" value="OKH49128.1"/>
    <property type="molecule type" value="Genomic_DNA"/>
</dbReference>
<proteinExistence type="predicted"/>
<reference evidence="1 2" key="1">
    <citation type="submission" date="2016-11" db="EMBL/GenBank/DDBJ databases">
        <title>Draft Genome Sequences of Nine Cyanobacterial Strains from Diverse Habitats.</title>
        <authorList>
            <person name="Zhu T."/>
            <person name="Hou S."/>
            <person name="Lu X."/>
            <person name="Hess W.R."/>
        </authorList>
    </citation>
    <scope>NUCLEOTIDE SEQUENCE [LARGE SCALE GENOMIC DNA]</scope>
    <source>
        <strain evidence="1 2">NIES-30</strain>
    </source>
</reference>
<comment type="caution">
    <text evidence="1">The sequence shown here is derived from an EMBL/GenBank/DDBJ whole genome shotgun (WGS) entry which is preliminary data.</text>
</comment>